<evidence type="ECO:0000313" key="3">
    <source>
        <dbReference type="EMBL" id="KAF5856818.1"/>
    </source>
</evidence>
<evidence type="ECO:0000256" key="1">
    <source>
        <dbReference type="ARBA" id="ARBA00022801"/>
    </source>
</evidence>
<dbReference type="PANTHER" id="PTHR34853">
    <property type="match status" value="1"/>
</dbReference>
<dbReference type="GO" id="GO:0004806">
    <property type="term" value="F:triacylglycerol lipase activity"/>
    <property type="evidence" value="ECO:0007669"/>
    <property type="project" value="UniProtKB-UniRule"/>
</dbReference>
<evidence type="ECO:0008006" key="5">
    <source>
        <dbReference type="Google" id="ProtNLM"/>
    </source>
</evidence>
<dbReference type="Pfam" id="PF03583">
    <property type="entry name" value="LIP"/>
    <property type="match status" value="1"/>
</dbReference>
<evidence type="ECO:0000256" key="2">
    <source>
        <dbReference type="PIRNR" id="PIRNR029171"/>
    </source>
</evidence>
<proteinExistence type="inferred from homology"/>
<dbReference type="InterPro" id="IPR029058">
    <property type="entry name" value="AB_hydrolase_fold"/>
</dbReference>
<dbReference type="AlphaFoldDB" id="A0A8H6E360"/>
<dbReference type="EMBL" id="SPNV01000294">
    <property type="protein sequence ID" value="KAF5856818.1"/>
    <property type="molecule type" value="Genomic_DNA"/>
</dbReference>
<gene>
    <name evidence="3" type="ORF">ETB97_006709</name>
</gene>
<evidence type="ECO:0000313" key="4">
    <source>
        <dbReference type="Proteomes" id="UP000541154"/>
    </source>
</evidence>
<comment type="caution">
    <text evidence="3">The sequence shown here is derived from an EMBL/GenBank/DDBJ whole genome shotgun (WGS) entry which is preliminary data.</text>
</comment>
<sequence length="437" mass="46714">MQADLADMIFSATIYSIVLCLTIIGQSTARSVPPWSLAKRGEPLLPSQDPFYKPDNEDWRTSKPGAILKTRNVTIGSLTGLPTSLGSAHQLLYRTTNGRGQPSYAVTTVLIPLNAKLDRLLSYQIAYDSPNPDCVPSYDLQFGASTSGDDSVIELSLLAQTFLTAGIPVSMPDYEGIESAYTVGPQAAYGVLDSLRAVLSSTDVTGMNSAAKTTLFGYSGGAFASEWAGELQSSYAPDVKIAGAAIGGVPVNNTKSFFTIDGTKHSGLLVGGLNGVANAFPPVARYIKDHLRPEYEPLFNLAKATCIASIFDPAYGYVPQLANKTISAFFDNGWSLVDEFAPLLDSIFVMGQHGVPDFPIFMYQGTADETVGGFGDVGDLVEQFCQNGAIVEYAKVENADHIPALFRGFHRAKSFLMGVYDGAVPSKCTEIDIQTVS</sequence>
<comment type="similarity">
    <text evidence="2">Belongs to the AB hydrolase superfamily. Lipase family.</text>
</comment>
<reference evidence="3 4" key="1">
    <citation type="submission" date="2019-04" db="EMBL/GenBank/DDBJ databases">
        <title>Aspergillus burnettii sp. nov., novel species from soil in southeast Queensland.</title>
        <authorList>
            <person name="Gilchrist C.L.M."/>
            <person name="Pitt J.I."/>
            <person name="Lange L."/>
            <person name="Lacey H.J."/>
            <person name="Vuong D."/>
            <person name="Midgley D.J."/>
            <person name="Greenfield P."/>
            <person name="Bradbury M."/>
            <person name="Lacey E."/>
            <person name="Busk P.K."/>
            <person name="Pilgaard B."/>
            <person name="Chooi Y.H."/>
            <person name="Piggott A.M."/>
        </authorList>
    </citation>
    <scope>NUCLEOTIDE SEQUENCE [LARGE SCALE GENOMIC DNA]</scope>
    <source>
        <strain evidence="3 4">FRR 5400</strain>
    </source>
</reference>
<dbReference type="InterPro" id="IPR005152">
    <property type="entry name" value="Lipase_secreted"/>
</dbReference>
<dbReference type="SUPFAM" id="SSF53474">
    <property type="entry name" value="alpha/beta-Hydrolases"/>
    <property type="match status" value="1"/>
</dbReference>
<keyword evidence="4" id="KW-1185">Reference proteome</keyword>
<dbReference type="PIRSF" id="PIRSF029171">
    <property type="entry name" value="Esterase_LipA"/>
    <property type="match status" value="1"/>
</dbReference>
<dbReference type="Gene3D" id="3.40.50.1820">
    <property type="entry name" value="alpha/beta hydrolase"/>
    <property type="match status" value="1"/>
</dbReference>
<dbReference type="Gene3D" id="1.10.260.130">
    <property type="match status" value="1"/>
</dbReference>
<keyword evidence="1" id="KW-0378">Hydrolase</keyword>
<name>A0A8H6E360_PETAA</name>
<organism evidence="3 4">
    <name type="scientific">Petromyces alliaceus</name>
    <name type="common">Aspergillus alliaceus</name>
    <dbReference type="NCBI Taxonomy" id="209559"/>
    <lineage>
        <taxon>Eukaryota</taxon>
        <taxon>Fungi</taxon>
        <taxon>Dikarya</taxon>
        <taxon>Ascomycota</taxon>
        <taxon>Pezizomycotina</taxon>
        <taxon>Eurotiomycetes</taxon>
        <taxon>Eurotiomycetidae</taxon>
        <taxon>Eurotiales</taxon>
        <taxon>Aspergillaceae</taxon>
        <taxon>Aspergillus</taxon>
        <taxon>Aspergillus subgen. Circumdati</taxon>
    </lineage>
</organism>
<protein>
    <recommendedName>
        <fullName evidence="5">Secretory lipase-domain-containing protein</fullName>
    </recommendedName>
</protein>
<accession>A0A8H6E360</accession>
<dbReference type="PANTHER" id="PTHR34853:SF5">
    <property type="entry name" value="LIP-DOMAIN-CONTAINING PROTEIN-RELATED"/>
    <property type="match status" value="1"/>
</dbReference>
<dbReference type="GO" id="GO:0016042">
    <property type="term" value="P:lipid catabolic process"/>
    <property type="evidence" value="ECO:0007669"/>
    <property type="project" value="UniProtKB-UniRule"/>
</dbReference>
<dbReference type="Proteomes" id="UP000541154">
    <property type="component" value="Unassembled WGS sequence"/>
</dbReference>